<dbReference type="PATRIC" id="fig|1079.6.peg.2047"/>
<organism evidence="4 5">
    <name type="scientific">Blastochloris viridis</name>
    <name type="common">Rhodopseudomonas viridis</name>
    <dbReference type="NCBI Taxonomy" id="1079"/>
    <lineage>
        <taxon>Bacteria</taxon>
        <taxon>Pseudomonadati</taxon>
        <taxon>Pseudomonadota</taxon>
        <taxon>Alphaproteobacteria</taxon>
        <taxon>Hyphomicrobiales</taxon>
        <taxon>Blastochloridaceae</taxon>
        <taxon>Blastochloris</taxon>
    </lineage>
</organism>
<dbReference type="EMBL" id="AP014854">
    <property type="protein sequence ID" value="BAS00355.1"/>
    <property type="molecule type" value="Genomic_DNA"/>
</dbReference>
<dbReference type="AlphaFoldDB" id="A0A0H5BGT1"/>
<accession>A0A0H5BGT1</accession>
<proteinExistence type="predicted"/>
<feature type="chain" id="PRO_5014229156" evidence="2">
    <location>
        <begin position="27"/>
        <end position="233"/>
    </location>
</feature>
<dbReference type="KEGG" id="bvr:BVIR_1980"/>
<feature type="region of interest" description="Disordered" evidence="1">
    <location>
        <begin position="19"/>
        <end position="83"/>
    </location>
</feature>
<dbReference type="RefSeq" id="WP_060832995.1">
    <property type="nucleotide sequence ID" value="NZ_AP014854.2"/>
</dbReference>
<feature type="compositionally biased region" description="Basic and acidic residues" evidence="1">
    <location>
        <begin position="45"/>
        <end position="54"/>
    </location>
</feature>
<evidence type="ECO:0000313" key="3">
    <source>
        <dbReference type="EMBL" id="BAS00355.1"/>
    </source>
</evidence>
<evidence type="ECO:0000313" key="5">
    <source>
        <dbReference type="Proteomes" id="UP000065734"/>
    </source>
</evidence>
<name>A0A0H5BGT1_BLAVI</name>
<reference evidence="5" key="3">
    <citation type="journal article" date="2016" name="Genome Announc.">
        <title>Revised genome sequence of the purple photosynthetic bacterium Blastochloris viridis.</title>
        <authorList>
            <person name="Liu L.N."/>
            <person name="Faulkner M."/>
            <person name="Liu X."/>
            <person name="Huang F."/>
            <person name="Darby A.C."/>
            <person name="Hall N."/>
        </authorList>
    </citation>
    <scope>NUCLEOTIDE SEQUENCE [LARGE SCALE GENOMIC DNA]</scope>
    <source>
        <strain evidence="5">ATCC 19567 / DSM 133 / F</strain>
    </source>
</reference>
<protein>
    <submittedName>
        <fullName evidence="4">Uncharacterized protein</fullName>
    </submittedName>
</protein>
<evidence type="ECO:0000313" key="4">
    <source>
        <dbReference type="EMBL" id="CUU42413.1"/>
    </source>
</evidence>
<dbReference type="STRING" id="1079.BVIR_1980"/>
<keyword evidence="2" id="KW-0732">Signal</keyword>
<gene>
    <name evidence="3" type="ORF">BV133_2761</name>
    <name evidence="4" type="ORF">BVIRIDIS_14250</name>
</gene>
<sequence length="233" mass="25400">MSASRLLLAMLAAVASLAPASQPAIAETKVRTETIQVPPAGAKPADPKSSDAKRPPSPAGEGAHAVRPDDAKSKDADQTPPAVISDLSLLPAPVARMRSRIVEAAKSGSLERLVTAMQSNEMMPVFSFGDESDPIALWQKTFPDSKGVELLGILVDLMDAPFVHVDQGTPQEMFIWPYFARYPIRQLDPEQMVELFRIVTGSDFREMQEFGAYIFYRVGIAPDGVWHYFVAGE</sequence>
<reference evidence="4" key="2">
    <citation type="submission" date="2015-11" db="EMBL/GenBank/DDBJ databases">
        <authorList>
            <person name="Zhang Y."/>
            <person name="Guo Z."/>
        </authorList>
    </citation>
    <scope>NUCLEOTIDE SEQUENCE</scope>
    <source>
        <strain evidence="4">1</strain>
    </source>
</reference>
<evidence type="ECO:0000256" key="2">
    <source>
        <dbReference type="SAM" id="SignalP"/>
    </source>
</evidence>
<dbReference type="Proteomes" id="UP000065734">
    <property type="component" value="Chromosome I"/>
</dbReference>
<keyword evidence="5" id="KW-1185">Reference proteome</keyword>
<feature type="signal peptide" evidence="2">
    <location>
        <begin position="1"/>
        <end position="26"/>
    </location>
</feature>
<feature type="compositionally biased region" description="Basic and acidic residues" evidence="1">
    <location>
        <begin position="64"/>
        <end position="77"/>
    </location>
</feature>
<reference evidence="3" key="1">
    <citation type="journal article" date="2015" name="Genome Announc.">
        <title>Complete Genome Sequence of the Bacteriochlorophyll b-Producing Photosynthetic Bacterium Blastochloris viridis.</title>
        <authorList>
            <person name="Tsukatani Y."/>
            <person name="Hirose Y."/>
            <person name="Harada J."/>
            <person name="Misawa N."/>
            <person name="Mori K."/>
            <person name="Inoue K."/>
            <person name="Tamiaki H."/>
        </authorList>
    </citation>
    <scope>NUCLEOTIDE SEQUENCE [LARGE SCALE GENOMIC DNA]</scope>
    <source>
        <strain evidence="3">DSM 133</strain>
    </source>
</reference>
<evidence type="ECO:0000256" key="1">
    <source>
        <dbReference type="SAM" id="MobiDB-lite"/>
    </source>
</evidence>
<dbReference type="EMBL" id="LN907867">
    <property type="protein sequence ID" value="CUU42413.1"/>
    <property type="molecule type" value="Genomic_DNA"/>
</dbReference>